<dbReference type="GO" id="GO:0006325">
    <property type="term" value="P:chromatin organization"/>
    <property type="evidence" value="ECO:0007669"/>
    <property type="project" value="UniProtKB-KW"/>
</dbReference>
<dbReference type="PROSITE" id="PS01359">
    <property type="entry name" value="ZF_PHD_1"/>
    <property type="match status" value="1"/>
</dbReference>
<dbReference type="InterPro" id="IPR019787">
    <property type="entry name" value="Znf_PHD-finger"/>
</dbReference>
<accession>A0A1X7QXG9</accession>
<keyword evidence="2" id="KW-0863">Zinc-finger</keyword>
<feature type="region of interest" description="Disordered" evidence="5">
    <location>
        <begin position="59"/>
        <end position="88"/>
    </location>
</feature>
<evidence type="ECO:0000256" key="1">
    <source>
        <dbReference type="ARBA" id="ARBA00022723"/>
    </source>
</evidence>
<dbReference type="InterPro" id="IPR001214">
    <property type="entry name" value="SET_dom"/>
</dbReference>
<dbReference type="OrthoDB" id="20872at2759"/>
<dbReference type="SMART" id="SM00249">
    <property type="entry name" value="PHD"/>
    <property type="match status" value="1"/>
</dbReference>
<dbReference type="SMART" id="SM00317">
    <property type="entry name" value="SET"/>
    <property type="match status" value="1"/>
</dbReference>
<evidence type="ECO:0000313" key="8">
    <source>
        <dbReference type="Proteomes" id="UP000196158"/>
    </source>
</evidence>
<name>A0A1X7QXG9_9SACH</name>
<evidence type="ECO:0000256" key="3">
    <source>
        <dbReference type="ARBA" id="ARBA00022833"/>
    </source>
</evidence>
<dbReference type="Pfam" id="PF00628">
    <property type="entry name" value="PHD"/>
    <property type="match status" value="1"/>
</dbReference>
<proteinExistence type="predicted"/>
<protein>
    <recommendedName>
        <fullName evidence="6">SET domain-containing protein</fullName>
    </recommendedName>
</protein>
<reference evidence="7 8" key="1">
    <citation type="submission" date="2017-04" db="EMBL/GenBank/DDBJ databases">
        <authorList>
            <person name="Afonso C.L."/>
            <person name="Miller P.J."/>
            <person name="Scott M.A."/>
            <person name="Spackman E."/>
            <person name="Goraichik I."/>
            <person name="Dimitrov K.M."/>
            <person name="Suarez D.L."/>
            <person name="Swayne D.E."/>
        </authorList>
    </citation>
    <scope>NUCLEOTIDE SEQUENCE [LARGE SCALE GENOMIC DNA]</scope>
</reference>
<feature type="region of interest" description="Disordered" evidence="5">
    <location>
        <begin position="269"/>
        <end position="297"/>
    </location>
</feature>
<dbReference type="PANTHER" id="PTHR46462:SF3">
    <property type="entry name" value="UPSET, ISOFORM A"/>
    <property type="match status" value="1"/>
</dbReference>
<keyword evidence="3" id="KW-0862">Zinc</keyword>
<dbReference type="Gene3D" id="3.30.40.10">
    <property type="entry name" value="Zinc/RING finger domain, C3HC4 (zinc finger)"/>
    <property type="match status" value="1"/>
</dbReference>
<dbReference type="InterPro" id="IPR013083">
    <property type="entry name" value="Znf_RING/FYVE/PHD"/>
</dbReference>
<dbReference type="PROSITE" id="PS50280">
    <property type="entry name" value="SET"/>
    <property type="match status" value="1"/>
</dbReference>
<keyword evidence="8" id="KW-1185">Reference proteome</keyword>
<feature type="compositionally biased region" description="Polar residues" evidence="5">
    <location>
        <begin position="70"/>
        <end position="88"/>
    </location>
</feature>
<dbReference type="PANTHER" id="PTHR46462">
    <property type="entry name" value="UPSET, ISOFORM A"/>
    <property type="match status" value="1"/>
</dbReference>
<dbReference type="Pfam" id="PF00856">
    <property type="entry name" value="SET"/>
    <property type="match status" value="1"/>
</dbReference>
<dbReference type="GO" id="GO:0070210">
    <property type="term" value="C:Rpd3L-Expanded complex"/>
    <property type="evidence" value="ECO:0007669"/>
    <property type="project" value="TreeGrafter"/>
</dbReference>
<dbReference type="STRING" id="1789683.A0A1X7QXG9"/>
<dbReference type="SUPFAM" id="SSF82199">
    <property type="entry name" value="SET domain"/>
    <property type="match status" value="1"/>
</dbReference>
<sequence length="558" mass="64084">MASPSPCPAALQSKLLQIRKQIQDEHKQTEKENLFNPLISPGPASIVLLNNSQMTENNNHLQKKKKLNNSDNETSDIQQQEIPNTSNNSQRGMFAAAALNAAVTRPLPLKRGNLQQQQSRSLSSGSNSSSNNNDHEISQWAVENSYVVSKNDNIITCKCGVNNKLDPILLSRDNLVQCNHCHRWQHMKCYGLKNKLDILPTKFYCNNCKPGLSSESYKINKKIKLLQKQQKEKISNLNLQIQIQIQKQLNLNILNNEKLKNKNKNNINISENEPLQTSSGLHSPLNSDDKYSPTQSPPLLKTELIQSRSNSETSQEPLETYQYRDKYIKLFVEDHCNDDWVVQINRNLDVSQDSIESKLVDEKTMGVFAKKPFANKSYIMEFPGMIDFQKNYIENPDNQYRIWATTQPEVIFHPHWPILIDARAVNGNSPKNCIKYIRRSCYPNVVMSTIKIRSQVTNKIEVYFMINAIRDIKVGEELLIGWQWDLRHPISRVLHDKNAVDHMNDMDKLWLIHAIDIIWQTCQCGCGDDSQCMLLQIKKYADSFLSGLKQKKKRIGVK</sequence>
<gene>
    <name evidence="7" type="ORF">KASA_0Q04367G</name>
</gene>
<feature type="compositionally biased region" description="Polar residues" evidence="5">
    <location>
        <begin position="273"/>
        <end position="286"/>
    </location>
</feature>
<dbReference type="Gene3D" id="2.170.270.10">
    <property type="entry name" value="SET domain"/>
    <property type="match status" value="1"/>
</dbReference>
<dbReference type="EMBL" id="FXLY01000002">
    <property type="protein sequence ID" value="SMN18031.1"/>
    <property type="molecule type" value="Genomic_DNA"/>
</dbReference>
<organism evidence="7 8">
    <name type="scientific">Maudiozyma saulgeensis</name>
    <dbReference type="NCBI Taxonomy" id="1789683"/>
    <lineage>
        <taxon>Eukaryota</taxon>
        <taxon>Fungi</taxon>
        <taxon>Dikarya</taxon>
        <taxon>Ascomycota</taxon>
        <taxon>Saccharomycotina</taxon>
        <taxon>Saccharomycetes</taxon>
        <taxon>Saccharomycetales</taxon>
        <taxon>Saccharomycetaceae</taxon>
        <taxon>Maudiozyma</taxon>
    </lineage>
</organism>
<dbReference type="InterPro" id="IPR011011">
    <property type="entry name" value="Znf_FYVE_PHD"/>
</dbReference>
<evidence type="ECO:0000256" key="4">
    <source>
        <dbReference type="ARBA" id="ARBA00022853"/>
    </source>
</evidence>
<evidence type="ECO:0000256" key="2">
    <source>
        <dbReference type="ARBA" id="ARBA00022771"/>
    </source>
</evidence>
<dbReference type="SUPFAM" id="SSF57903">
    <property type="entry name" value="FYVE/PHD zinc finger"/>
    <property type="match status" value="1"/>
</dbReference>
<dbReference type="Proteomes" id="UP000196158">
    <property type="component" value="Unassembled WGS sequence"/>
</dbReference>
<keyword evidence="4" id="KW-0156">Chromatin regulator</keyword>
<feature type="compositionally biased region" description="Low complexity" evidence="5">
    <location>
        <begin position="112"/>
        <end position="132"/>
    </location>
</feature>
<evidence type="ECO:0000256" key="5">
    <source>
        <dbReference type="SAM" id="MobiDB-lite"/>
    </source>
</evidence>
<dbReference type="GO" id="GO:0006355">
    <property type="term" value="P:regulation of DNA-templated transcription"/>
    <property type="evidence" value="ECO:0007669"/>
    <property type="project" value="TreeGrafter"/>
</dbReference>
<dbReference type="GO" id="GO:0008270">
    <property type="term" value="F:zinc ion binding"/>
    <property type="evidence" value="ECO:0007669"/>
    <property type="project" value="UniProtKB-KW"/>
</dbReference>
<dbReference type="InterPro" id="IPR019786">
    <property type="entry name" value="Zinc_finger_PHD-type_CS"/>
</dbReference>
<dbReference type="GO" id="GO:0034967">
    <property type="term" value="C:Set3 complex"/>
    <property type="evidence" value="ECO:0007669"/>
    <property type="project" value="TreeGrafter"/>
</dbReference>
<evidence type="ECO:0000313" key="7">
    <source>
        <dbReference type="EMBL" id="SMN18031.1"/>
    </source>
</evidence>
<evidence type="ECO:0000259" key="6">
    <source>
        <dbReference type="PROSITE" id="PS50280"/>
    </source>
</evidence>
<feature type="region of interest" description="Disordered" evidence="5">
    <location>
        <begin position="112"/>
        <end position="134"/>
    </location>
</feature>
<keyword evidence="1" id="KW-0479">Metal-binding</keyword>
<dbReference type="InterPro" id="IPR046341">
    <property type="entry name" value="SET_dom_sf"/>
</dbReference>
<feature type="domain" description="SET" evidence="6">
    <location>
        <begin position="353"/>
        <end position="483"/>
    </location>
</feature>
<dbReference type="InterPro" id="IPR001965">
    <property type="entry name" value="Znf_PHD"/>
</dbReference>
<dbReference type="AlphaFoldDB" id="A0A1X7QXG9"/>